<protein>
    <submittedName>
        <fullName evidence="2">Uncharacterized protein</fullName>
    </submittedName>
</protein>
<gene>
    <name evidence="2" type="ORF">NPIL_202181</name>
</gene>
<evidence type="ECO:0000313" key="3">
    <source>
        <dbReference type="Proteomes" id="UP000887013"/>
    </source>
</evidence>
<comment type="caution">
    <text evidence="2">The sequence shown here is derived from an EMBL/GenBank/DDBJ whole genome shotgun (WGS) entry which is preliminary data.</text>
</comment>
<dbReference type="Proteomes" id="UP000887013">
    <property type="component" value="Unassembled WGS sequence"/>
</dbReference>
<reference evidence="2" key="1">
    <citation type="submission" date="2020-08" db="EMBL/GenBank/DDBJ databases">
        <title>Multicomponent nature underlies the extraordinary mechanical properties of spider dragline silk.</title>
        <authorList>
            <person name="Kono N."/>
            <person name="Nakamura H."/>
            <person name="Mori M."/>
            <person name="Yoshida Y."/>
            <person name="Ohtoshi R."/>
            <person name="Malay A.D."/>
            <person name="Moran D.A.P."/>
            <person name="Tomita M."/>
            <person name="Numata K."/>
            <person name="Arakawa K."/>
        </authorList>
    </citation>
    <scope>NUCLEOTIDE SEQUENCE</scope>
</reference>
<accession>A0A8X6MUV9</accession>
<evidence type="ECO:0000256" key="1">
    <source>
        <dbReference type="SAM" id="MobiDB-lite"/>
    </source>
</evidence>
<organism evidence="2 3">
    <name type="scientific">Nephila pilipes</name>
    <name type="common">Giant wood spider</name>
    <name type="synonym">Nephila maculata</name>
    <dbReference type="NCBI Taxonomy" id="299642"/>
    <lineage>
        <taxon>Eukaryota</taxon>
        <taxon>Metazoa</taxon>
        <taxon>Ecdysozoa</taxon>
        <taxon>Arthropoda</taxon>
        <taxon>Chelicerata</taxon>
        <taxon>Arachnida</taxon>
        <taxon>Araneae</taxon>
        <taxon>Araneomorphae</taxon>
        <taxon>Entelegynae</taxon>
        <taxon>Araneoidea</taxon>
        <taxon>Nephilidae</taxon>
        <taxon>Nephila</taxon>
    </lineage>
</organism>
<proteinExistence type="predicted"/>
<name>A0A8X6MUV9_NEPPI</name>
<feature type="region of interest" description="Disordered" evidence="1">
    <location>
        <begin position="1"/>
        <end position="21"/>
    </location>
</feature>
<keyword evidence="3" id="KW-1185">Reference proteome</keyword>
<sequence>MGDVLSTSPTAANSSGDTVGQSNTAEILTNISFNANSVSIFIDPWGCLSICCLGGPCTAKTIFNGSLASPNFSQSETYVHD</sequence>
<evidence type="ECO:0000313" key="2">
    <source>
        <dbReference type="EMBL" id="GFS79280.1"/>
    </source>
</evidence>
<dbReference type="AlphaFoldDB" id="A0A8X6MUV9"/>
<dbReference type="EMBL" id="BMAW01051215">
    <property type="protein sequence ID" value="GFS79280.1"/>
    <property type="molecule type" value="Genomic_DNA"/>
</dbReference>